<evidence type="ECO:0000313" key="3">
    <source>
        <dbReference type="Proteomes" id="UP000799291"/>
    </source>
</evidence>
<name>A0A6G1IIX9_9PLEO</name>
<evidence type="ECO:0000256" key="1">
    <source>
        <dbReference type="SAM" id="MobiDB-lite"/>
    </source>
</evidence>
<evidence type="ECO:0000313" key="2">
    <source>
        <dbReference type="EMBL" id="KAF2678182.1"/>
    </source>
</evidence>
<dbReference type="EMBL" id="MU005614">
    <property type="protein sequence ID" value="KAF2678182.1"/>
    <property type="molecule type" value="Genomic_DNA"/>
</dbReference>
<feature type="compositionally biased region" description="Polar residues" evidence="1">
    <location>
        <begin position="57"/>
        <end position="66"/>
    </location>
</feature>
<feature type="region of interest" description="Disordered" evidence="1">
    <location>
        <begin position="1"/>
        <end position="74"/>
    </location>
</feature>
<feature type="compositionally biased region" description="Polar residues" evidence="1">
    <location>
        <begin position="108"/>
        <end position="117"/>
    </location>
</feature>
<feature type="compositionally biased region" description="Polar residues" evidence="1">
    <location>
        <begin position="34"/>
        <end position="46"/>
    </location>
</feature>
<dbReference type="Proteomes" id="UP000799291">
    <property type="component" value="Unassembled WGS sequence"/>
</dbReference>
<accession>A0A6G1IIX9</accession>
<gene>
    <name evidence="2" type="ORF">K458DRAFT_409153</name>
</gene>
<protein>
    <submittedName>
        <fullName evidence="2">Uncharacterized protein</fullName>
    </submittedName>
</protein>
<reference evidence="2" key="1">
    <citation type="journal article" date="2020" name="Stud. Mycol.">
        <title>101 Dothideomycetes genomes: a test case for predicting lifestyles and emergence of pathogens.</title>
        <authorList>
            <person name="Haridas S."/>
            <person name="Albert R."/>
            <person name="Binder M."/>
            <person name="Bloem J."/>
            <person name="Labutti K."/>
            <person name="Salamov A."/>
            <person name="Andreopoulos B."/>
            <person name="Baker S."/>
            <person name="Barry K."/>
            <person name="Bills G."/>
            <person name="Bluhm B."/>
            <person name="Cannon C."/>
            <person name="Castanera R."/>
            <person name="Culley D."/>
            <person name="Daum C."/>
            <person name="Ezra D."/>
            <person name="Gonzalez J."/>
            <person name="Henrissat B."/>
            <person name="Kuo A."/>
            <person name="Liang C."/>
            <person name="Lipzen A."/>
            <person name="Lutzoni F."/>
            <person name="Magnuson J."/>
            <person name="Mondo S."/>
            <person name="Nolan M."/>
            <person name="Ohm R."/>
            <person name="Pangilinan J."/>
            <person name="Park H.-J."/>
            <person name="Ramirez L."/>
            <person name="Alfaro M."/>
            <person name="Sun H."/>
            <person name="Tritt A."/>
            <person name="Yoshinaga Y."/>
            <person name="Zwiers L.-H."/>
            <person name="Turgeon B."/>
            <person name="Goodwin S."/>
            <person name="Spatafora J."/>
            <person name="Crous P."/>
            <person name="Grigoriev I."/>
        </authorList>
    </citation>
    <scope>NUCLEOTIDE SEQUENCE</scope>
    <source>
        <strain evidence="2">CBS 122367</strain>
    </source>
</reference>
<organism evidence="2 3">
    <name type="scientific">Lentithecium fluviatile CBS 122367</name>
    <dbReference type="NCBI Taxonomy" id="1168545"/>
    <lineage>
        <taxon>Eukaryota</taxon>
        <taxon>Fungi</taxon>
        <taxon>Dikarya</taxon>
        <taxon>Ascomycota</taxon>
        <taxon>Pezizomycotina</taxon>
        <taxon>Dothideomycetes</taxon>
        <taxon>Pleosporomycetidae</taxon>
        <taxon>Pleosporales</taxon>
        <taxon>Massarineae</taxon>
        <taxon>Lentitheciaceae</taxon>
        <taxon>Lentithecium</taxon>
    </lineage>
</organism>
<dbReference type="AlphaFoldDB" id="A0A6G1IIX9"/>
<sequence>MSDQTKTSVEDKTAGKGKKISAKKEKTSPPPAYTESSASHLPTNPVSPKEDVFADTHTATPYSSSEDLLAGDYTATRTHAVPPYQANPYTSSTDSLLATDYADSCLASQTSQRSSTELIPRPSKQKSTWKTIKKHAFEKPMVMNAATASYAGFNKGKKALDLSNANRKGGVKAKSRKEVLHVAYKVGKAVCVGAKEGKKHGGESADAAR</sequence>
<proteinExistence type="predicted"/>
<feature type="region of interest" description="Disordered" evidence="1">
    <location>
        <begin position="108"/>
        <end position="129"/>
    </location>
</feature>
<keyword evidence="3" id="KW-1185">Reference proteome</keyword>